<sequence>MVDLVVIALISVGLGMIVWAADKRHEKYGAVLAPAAAVIGAMLTWILTVAVGLGYISGWIWVPWIASLLVGVIVSVIATQVVGRSRSNIDTAQMTAILLRG</sequence>
<dbReference type="RefSeq" id="WP_012244636.1">
    <property type="nucleotide sequence ID" value="NC_010168.1"/>
</dbReference>
<keyword evidence="1" id="KW-1133">Transmembrane helix</keyword>
<keyword evidence="1" id="KW-0472">Membrane</keyword>
<dbReference type="STRING" id="288705.RSal33209_1212"/>
<evidence type="ECO:0000256" key="1">
    <source>
        <dbReference type="SAM" id="Phobius"/>
    </source>
</evidence>
<proteinExistence type="predicted"/>
<organism evidence="2 3">
    <name type="scientific">Renibacterium salmoninarum (strain ATCC 33209 / DSM 20767 / JCM 11484 / NBRC 15589 / NCIMB 2235)</name>
    <dbReference type="NCBI Taxonomy" id="288705"/>
    <lineage>
        <taxon>Bacteria</taxon>
        <taxon>Bacillati</taxon>
        <taxon>Actinomycetota</taxon>
        <taxon>Actinomycetes</taxon>
        <taxon>Micrococcales</taxon>
        <taxon>Micrococcaceae</taxon>
        <taxon>Renibacterium</taxon>
    </lineage>
</organism>
<feature type="transmembrane region" description="Helical" evidence="1">
    <location>
        <begin position="59"/>
        <end position="78"/>
    </location>
</feature>
<dbReference type="EMBL" id="CP000910">
    <property type="protein sequence ID" value="ABY22950.1"/>
    <property type="molecule type" value="Genomic_DNA"/>
</dbReference>
<evidence type="ECO:0000313" key="3">
    <source>
        <dbReference type="Proteomes" id="UP000002007"/>
    </source>
</evidence>
<name>A9WPG5_RENSM</name>
<protein>
    <recommendedName>
        <fullName evidence="4">Integral membrane protein</fullName>
    </recommendedName>
</protein>
<dbReference type="KEGG" id="rsa:RSal33209_1212"/>
<dbReference type="eggNOG" id="ENOG5031RHE">
    <property type="taxonomic scope" value="Bacteria"/>
</dbReference>
<feature type="transmembrane region" description="Helical" evidence="1">
    <location>
        <begin position="28"/>
        <end position="53"/>
    </location>
</feature>
<feature type="transmembrane region" description="Helical" evidence="1">
    <location>
        <begin position="6"/>
        <end position="21"/>
    </location>
</feature>
<accession>A9WPG5</accession>
<keyword evidence="3" id="KW-1185">Reference proteome</keyword>
<keyword evidence="1" id="KW-0812">Transmembrane</keyword>
<evidence type="ECO:0008006" key="4">
    <source>
        <dbReference type="Google" id="ProtNLM"/>
    </source>
</evidence>
<reference evidence="3" key="1">
    <citation type="journal article" date="2008" name="J. Bacteriol.">
        <title>Genome sequence of the fish pathogen Renibacterium salmoninarum suggests reductive evolution away from an environmental Arthrobacter ancestor.</title>
        <authorList>
            <person name="Wiens G.D."/>
            <person name="Rockey D.D."/>
            <person name="Wu Z."/>
            <person name="Chang J."/>
            <person name="Levy R."/>
            <person name="Crane S."/>
            <person name="Chen D.S."/>
            <person name="Capri G.R."/>
            <person name="Burnett J.R."/>
            <person name="Sudheesh P.S."/>
            <person name="Schipma M.J."/>
            <person name="Burd H."/>
            <person name="Bhattacharyya A."/>
            <person name="Rhodes L.D."/>
            <person name="Kaul R."/>
            <person name="Strom M.S."/>
        </authorList>
    </citation>
    <scope>NUCLEOTIDE SEQUENCE [LARGE SCALE GENOMIC DNA]</scope>
    <source>
        <strain evidence="3">ATCC 33209 / DSM 20767 / JCM 11484 / NBRC 15589 / NCIMB 2235</strain>
    </source>
</reference>
<gene>
    <name evidence="2" type="ordered locus">RSal33209_1212</name>
</gene>
<dbReference type="HOGENOM" id="CLU_2299889_0_0_11"/>
<dbReference type="Proteomes" id="UP000002007">
    <property type="component" value="Chromosome"/>
</dbReference>
<dbReference type="AlphaFoldDB" id="A9WPG5"/>
<evidence type="ECO:0000313" key="2">
    <source>
        <dbReference type="EMBL" id="ABY22950.1"/>
    </source>
</evidence>